<evidence type="ECO:0000313" key="9">
    <source>
        <dbReference type="Proteomes" id="UP000638353"/>
    </source>
</evidence>
<gene>
    <name evidence="8" type="ORF">GCM10010334_82100</name>
</gene>
<evidence type="ECO:0000256" key="3">
    <source>
        <dbReference type="ARBA" id="ARBA00022692"/>
    </source>
</evidence>
<dbReference type="GO" id="GO:0005886">
    <property type="term" value="C:plasma membrane"/>
    <property type="evidence" value="ECO:0007669"/>
    <property type="project" value="UniProtKB-SubCell"/>
</dbReference>
<proteinExistence type="predicted"/>
<dbReference type="PANTHER" id="PTHR35007:SF3">
    <property type="entry name" value="POSSIBLE CONSERVED ALANINE RICH MEMBRANE PROTEIN"/>
    <property type="match status" value="1"/>
</dbReference>
<dbReference type="EMBL" id="BMVC01000031">
    <property type="protein sequence ID" value="GHD18868.1"/>
    <property type="molecule type" value="Genomic_DNA"/>
</dbReference>
<accession>A0A918X9G1</accession>
<feature type="transmembrane region" description="Helical" evidence="6">
    <location>
        <begin position="248"/>
        <end position="270"/>
    </location>
</feature>
<keyword evidence="5 6" id="KW-0472">Membrane</keyword>
<dbReference type="InterPro" id="IPR018076">
    <property type="entry name" value="T2SS_GspF_dom"/>
</dbReference>
<feature type="transmembrane region" description="Helical" evidence="6">
    <location>
        <begin position="50"/>
        <end position="69"/>
    </location>
</feature>
<name>A0A918X9G1_9ACTN</name>
<dbReference type="PANTHER" id="PTHR35007">
    <property type="entry name" value="INTEGRAL MEMBRANE PROTEIN-RELATED"/>
    <property type="match status" value="1"/>
</dbReference>
<dbReference type="Proteomes" id="UP000638353">
    <property type="component" value="Unassembled WGS sequence"/>
</dbReference>
<evidence type="ECO:0000313" key="8">
    <source>
        <dbReference type="EMBL" id="GHD18868.1"/>
    </source>
</evidence>
<evidence type="ECO:0000256" key="4">
    <source>
        <dbReference type="ARBA" id="ARBA00022989"/>
    </source>
</evidence>
<feature type="transmembrane region" description="Helical" evidence="6">
    <location>
        <begin position="75"/>
        <end position="93"/>
    </location>
</feature>
<comment type="caution">
    <text evidence="8">The sequence shown here is derived from an EMBL/GenBank/DDBJ whole genome shotgun (WGS) entry which is preliminary data.</text>
</comment>
<keyword evidence="4 6" id="KW-1133">Transmembrane helix</keyword>
<feature type="transmembrane region" description="Helical" evidence="6">
    <location>
        <begin position="223"/>
        <end position="242"/>
    </location>
</feature>
<evidence type="ECO:0000256" key="5">
    <source>
        <dbReference type="ARBA" id="ARBA00023136"/>
    </source>
</evidence>
<keyword evidence="3 6" id="KW-0812">Transmembrane</keyword>
<reference evidence="8" key="1">
    <citation type="journal article" date="2014" name="Int. J. Syst. Evol. Microbiol.">
        <title>Complete genome sequence of Corynebacterium casei LMG S-19264T (=DSM 44701T), isolated from a smear-ripened cheese.</title>
        <authorList>
            <consortium name="US DOE Joint Genome Institute (JGI-PGF)"/>
            <person name="Walter F."/>
            <person name="Albersmeier A."/>
            <person name="Kalinowski J."/>
            <person name="Ruckert C."/>
        </authorList>
    </citation>
    <scope>NUCLEOTIDE SEQUENCE</scope>
    <source>
        <strain evidence="8">JCM 4637</strain>
    </source>
</reference>
<organism evidence="8 9">
    <name type="scientific">Streptomyces finlayi</name>
    <dbReference type="NCBI Taxonomy" id="67296"/>
    <lineage>
        <taxon>Bacteria</taxon>
        <taxon>Bacillati</taxon>
        <taxon>Actinomycetota</taxon>
        <taxon>Actinomycetes</taxon>
        <taxon>Kitasatosporales</taxon>
        <taxon>Streptomycetaceae</taxon>
        <taxon>Streptomyces</taxon>
    </lineage>
</organism>
<evidence type="ECO:0000256" key="2">
    <source>
        <dbReference type="ARBA" id="ARBA00022475"/>
    </source>
</evidence>
<comment type="subcellular location">
    <subcellularLocation>
        <location evidence="1">Cell membrane</location>
        <topology evidence="1">Multi-pass membrane protein</topology>
    </subcellularLocation>
</comment>
<dbReference type="Pfam" id="PF00482">
    <property type="entry name" value="T2SSF"/>
    <property type="match status" value="1"/>
</dbReference>
<dbReference type="InterPro" id="IPR042094">
    <property type="entry name" value="T2SS_GspF_sf"/>
</dbReference>
<sequence>MTGMLWWALCGALLAGGLLALVTGIVGTAQPRRISRWARWRVRAADSARSGAMPLRLLAPGAGLVFVVVWLLSGVFMAALLLGLSVVGVPWLLTPAASAKARISQLEALSDWAQRLADVLHLGFGMEQALVTGRKNPPAALAREITDLADKLQAGWSAEEALRDFADALDDITADKVCASLALCARDSGPGLAQCLEDLAASVREEVASRRKIEADRAKARTAVRWMTVIAVLIVPCGFLVPNYTAPYATVIGQLVMALLGLAFAGVLLWMRSLATHRPVARFLIADPRSRVKHAAEPKPVLVPAGVEVRQ</sequence>
<evidence type="ECO:0000256" key="6">
    <source>
        <dbReference type="SAM" id="Phobius"/>
    </source>
</evidence>
<feature type="transmembrane region" description="Helical" evidence="6">
    <location>
        <begin position="6"/>
        <end position="29"/>
    </location>
</feature>
<dbReference type="Gene3D" id="1.20.81.30">
    <property type="entry name" value="Type II secretion system (T2SS), domain F"/>
    <property type="match status" value="1"/>
</dbReference>
<reference evidence="8" key="2">
    <citation type="submission" date="2020-09" db="EMBL/GenBank/DDBJ databases">
        <authorList>
            <person name="Sun Q."/>
            <person name="Ohkuma M."/>
        </authorList>
    </citation>
    <scope>NUCLEOTIDE SEQUENCE</scope>
    <source>
        <strain evidence="8">JCM 4637</strain>
    </source>
</reference>
<keyword evidence="2" id="KW-1003">Cell membrane</keyword>
<protein>
    <recommendedName>
        <fullName evidence="7">Type II secretion system protein GspF domain-containing protein</fullName>
    </recommendedName>
</protein>
<feature type="domain" description="Type II secretion system protein GspF" evidence="7">
    <location>
        <begin position="112"/>
        <end position="235"/>
    </location>
</feature>
<dbReference type="RefSeq" id="WP_189828413.1">
    <property type="nucleotide sequence ID" value="NZ_BMVC01000031.1"/>
</dbReference>
<evidence type="ECO:0000259" key="7">
    <source>
        <dbReference type="Pfam" id="PF00482"/>
    </source>
</evidence>
<evidence type="ECO:0000256" key="1">
    <source>
        <dbReference type="ARBA" id="ARBA00004651"/>
    </source>
</evidence>
<dbReference type="AlphaFoldDB" id="A0A918X9G1"/>